<dbReference type="RefSeq" id="YP_010797601.1">
    <property type="nucleotide sequence ID" value="NC_076215.1"/>
</dbReference>
<proteinExistence type="predicted"/>
<evidence type="ECO:0000313" key="1">
    <source>
        <dbReference type="EMBL" id="AVM87273.1"/>
    </source>
</evidence>
<keyword evidence="2" id="KW-1185">Reference proteome</keyword>
<name>A0A2P1GMQ2_9VIRU</name>
<organism evidence="1">
    <name type="scientific">Guangdong red-banded snake chuvirus-like virus</name>
    <dbReference type="NCBI Taxonomy" id="2116490"/>
    <lineage>
        <taxon>Viruses</taxon>
        <taxon>Riboviria</taxon>
        <taxon>Orthornavirae</taxon>
        <taxon>Negarnaviricota</taxon>
        <taxon>Haploviricotina</taxon>
        <taxon>Monjiviricetes</taxon>
        <taxon>Jingchuvirales</taxon>
        <taxon>Chuviridae</taxon>
        <taxon>Piscichuvirus</taxon>
        <taxon>Piscichuvirus lycodontis</taxon>
    </lineage>
</organism>
<dbReference type="Pfam" id="PF24664">
    <property type="entry name" value="Monjiviricetes_fusion"/>
    <property type="match status" value="1"/>
</dbReference>
<dbReference type="EMBL" id="MG600009">
    <property type="protein sequence ID" value="AVM87273.1"/>
    <property type="molecule type" value="Genomic_RNA"/>
</dbReference>
<evidence type="ECO:0000313" key="2">
    <source>
        <dbReference type="Proteomes" id="UP000677084"/>
    </source>
</evidence>
<accession>A0A2P1GMQ2</accession>
<dbReference type="Proteomes" id="UP000677084">
    <property type="component" value="Segment"/>
</dbReference>
<sequence length="664" mass="74402">MFLLKLLSCLVILAKPLNPQEIKNNHLIGYDCSNPESKTSVIDLTTVQPCTRPTNPVTEESAFFQVIQTQLYRPVHLKVCLVQMTRIINFCGRHGYITAVENGFASKIVTLGRMRCAALHESMVFSYGAHTIDSLKANSTTTRSIPLTGSASTDGYCSGGVYSDDYGTWSSVVVQAIIKITLEDYYATIITAEERVIMPRSGIHCPVRSEYCMDSQQGEMIWTYKDAGLCSKTDIDVLFEGKGTLATISDHPQVLIVKENTNTFALKKLDQTYLCGRTVYRTEHGRIFISQTATNSYVFSKETNTYLKNIDLTSHISSKFLYITQAIHQNLVSLIADLNYKDCETRKLSLENRLALATLAPEFIGMLTEGPGYYGRVLGEVLYIIKCVPVAVQLKYTPKCYQEIPVTYNNDTRFLSPVTHLIIPLGREIPCQAILHPKFMLGSKWYIRNPDLVETPSPKQLNPDVSTDFSYSSLIDVSAGGLYSQEQLRSLQMEMMLPSVREAVNNGLVRRVQHMEGATFDTRSLWTDADLTSLTSTIAGRISWFFAVFGNYASTLIGVYMCWKLVVYLIGVITNCCVLRKTGYSFKFFMLGLIDSLTSLVTTHKDLWKKPFNVECDLEKLNTAIDTQEPIIVPTAPEEKLYPPIRGPTRTPVGFFRPTASGLM</sequence>
<dbReference type="KEGG" id="vg:80535562"/>
<dbReference type="GeneID" id="80535562"/>
<protein>
    <submittedName>
        <fullName evidence="1">Putative glycoprotein</fullName>
    </submittedName>
</protein>
<reference evidence="1" key="1">
    <citation type="journal article" date="2018" name="Nature">
        <title>The evolutionary history of vertebrate RNA viruses.</title>
        <authorList>
            <person name="Shi M."/>
            <person name="Lin X.D."/>
            <person name="Chen X."/>
            <person name="Tian J.H."/>
            <person name="Chen L.J."/>
            <person name="Li K."/>
            <person name="Wang W."/>
            <person name="Eden J.S."/>
            <person name="Shen J.J."/>
            <person name="Liu L."/>
            <person name="Holmes E.C."/>
            <person name="Zhang Y.Z."/>
        </authorList>
    </citation>
    <scope>NUCLEOTIDE SEQUENCE</scope>
    <source>
        <strain evidence="1">LPSC27055</strain>
    </source>
</reference>